<reference evidence="1 2" key="1">
    <citation type="submission" date="2016-07" db="EMBL/GenBank/DDBJ databases">
        <title>Draft genome of a psychrotolerant acidophile Acidithiobacillus ferrivorans strain YL15.</title>
        <authorList>
            <person name="Peng T."/>
            <person name="Ma L."/>
            <person name="Nan M."/>
            <person name="An N."/>
            <person name="Wang M."/>
            <person name="Qiu G."/>
            <person name="Zeng W."/>
        </authorList>
    </citation>
    <scope>NUCLEOTIDE SEQUENCE [LARGE SCALE GENOMIC DNA]</scope>
    <source>
        <strain evidence="1 2">YL15</strain>
    </source>
</reference>
<name>A0A1B9BZ37_9PROT</name>
<sequence length="115" mass="13003">MLLRPGRIQIFLTAFRWAPVGRHSVFFDLFLVISGEMLLGCRYQRGINDLAPPGHIAVLQDLLLDCRKQRFGTGYANTVFKVPDSRAIRKTCSIHQTAKTLIAMAIQQLILHLLV</sequence>
<proteinExistence type="predicted"/>
<dbReference type="AlphaFoldDB" id="A0A1B9BZ37"/>
<accession>A0A1B9BZ37</accession>
<evidence type="ECO:0000313" key="1">
    <source>
        <dbReference type="EMBL" id="OCB02977.1"/>
    </source>
</evidence>
<dbReference type="EMBL" id="MASQ01000082">
    <property type="protein sequence ID" value="OCB02977.1"/>
    <property type="molecule type" value="Genomic_DNA"/>
</dbReference>
<organism evidence="1 2">
    <name type="scientific">Acidithiobacillus ferrivorans</name>
    <dbReference type="NCBI Taxonomy" id="160808"/>
    <lineage>
        <taxon>Bacteria</taxon>
        <taxon>Pseudomonadati</taxon>
        <taxon>Pseudomonadota</taxon>
        <taxon>Acidithiobacillia</taxon>
        <taxon>Acidithiobacillales</taxon>
        <taxon>Acidithiobacillaceae</taxon>
        <taxon>Acidithiobacillus</taxon>
    </lineage>
</organism>
<evidence type="ECO:0000313" key="2">
    <source>
        <dbReference type="Proteomes" id="UP000093129"/>
    </source>
</evidence>
<dbReference type="Proteomes" id="UP000093129">
    <property type="component" value="Unassembled WGS sequence"/>
</dbReference>
<protein>
    <submittedName>
        <fullName evidence="1">Uncharacterized protein</fullName>
    </submittedName>
</protein>
<gene>
    <name evidence="1" type="ORF">BBC27_10255</name>
</gene>
<comment type="caution">
    <text evidence="1">The sequence shown here is derived from an EMBL/GenBank/DDBJ whole genome shotgun (WGS) entry which is preliminary data.</text>
</comment>